<feature type="signal peptide" evidence="3">
    <location>
        <begin position="1"/>
        <end position="24"/>
    </location>
</feature>
<feature type="compositionally biased region" description="Low complexity" evidence="1">
    <location>
        <begin position="266"/>
        <end position="286"/>
    </location>
</feature>
<feature type="transmembrane region" description="Helical" evidence="2">
    <location>
        <begin position="63"/>
        <end position="84"/>
    </location>
</feature>
<accession>A0A8H3FKR4</accession>
<name>A0A8H3FKR4_9LECA</name>
<evidence type="ECO:0000256" key="1">
    <source>
        <dbReference type="SAM" id="MobiDB-lite"/>
    </source>
</evidence>
<feature type="compositionally biased region" description="Low complexity" evidence="1">
    <location>
        <begin position="551"/>
        <end position="561"/>
    </location>
</feature>
<feature type="compositionally biased region" description="Basic and acidic residues" evidence="1">
    <location>
        <begin position="565"/>
        <end position="583"/>
    </location>
</feature>
<keyword evidence="3" id="KW-0732">Signal</keyword>
<feature type="region of interest" description="Disordered" evidence="1">
    <location>
        <begin position="190"/>
        <end position="599"/>
    </location>
</feature>
<feature type="compositionally biased region" description="Polar residues" evidence="1">
    <location>
        <begin position="502"/>
        <end position="517"/>
    </location>
</feature>
<proteinExistence type="predicted"/>
<protein>
    <submittedName>
        <fullName evidence="4">Uncharacterized protein</fullName>
    </submittedName>
</protein>
<gene>
    <name evidence="4" type="ORF">GOMPHAMPRED_003923</name>
</gene>
<feature type="compositionally biased region" description="Polar residues" evidence="1">
    <location>
        <begin position="366"/>
        <end position="383"/>
    </location>
</feature>
<organism evidence="4 5">
    <name type="scientific">Gomphillus americanus</name>
    <dbReference type="NCBI Taxonomy" id="1940652"/>
    <lineage>
        <taxon>Eukaryota</taxon>
        <taxon>Fungi</taxon>
        <taxon>Dikarya</taxon>
        <taxon>Ascomycota</taxon>
        <taxon>Pezizomycotina</taxon>
        <taxon>Lecanoromycetes</taxon>
        <taxon>OSLEUM clade</taxon>
        <taxon>Ostropomycetidae</taxon>
        <taxon>Ostropales</taxon>
        <taxon>Graphidaceae</taxon>
        <taxon>Gomphilloideae</taxon>
        <taxon>Gomphillus</taxon>
    </lineage>
</organism>
<reference evidence="4" key="1">
    <citation type="submission" date="2021-03" db="EMBL/GenBank/DDBJ databases">
        <authorList>
            <person name="Tagirdzhanova G."/>
        </authorList>
    </citation>
    <scope>NUCLEOTIDE SEQUENCE</scope>
</reference>
<keyword evidence="5" id="KW-1185">Reference proteome</keyword>
<dbReference type="EMBL" id="CAJPDQ010000023">
    <property type="protein sequence ID" value="CAF9925545.1"/>
    <property type="molecule type" value="Genomic_DNA"/>
</dbReference>
<evidence type="ECO:0000313" key="4">
    <source>
        <dbReference type="EMBL" id="CAF9925545.1"/>
    </source>
</evidence>
<sequence>MNRLFNSFSFGIPFLYTLLTTVSALPSGIWVIDIDNAPSPSAEDGPAFDRNAIRDPAYLPLQIGSIVGAYLLWIIVLSIAILTVGRRLRRQVQTSPRTLNMEIVRPDTRVVPMPQPMADSKEIAAEKIFEVTPISPTKDATWSVKSWNSNRKNNNRSATGSVMTFDESVLNDDRTRNEIEMDRLYAAVAAHEAQRSQPSSPPLPSLPPMTPLNQNPPEFQHLRYPGTHMHHDSGLLPSPPPEDDMDRSPTSPKSSTKRGQKPPPLSLHGSPSRGSSRSSFSSFASFGRKKTPLVRGLPISPPMGSPELTTDNRYLESAPLSPRNYRPGPPPTPPANPQFAQEQLASPAPIDEDGRKYYFSPGIRSSRASMSTFGYSPSQTPRTATFPIYPPPTVQEEQRQQNTNAIAITIDPSSAAPTPRAVPSTPLPTIQTQTLSNSQPQPPTPASPTNYSIPRFSPPRTGSTDTTRRPKPAPLSLGTASNSSQTTLPLRTAPLPFRALRSPNSTRPISTIKNTELTRPDPSSLARKQGGLKVPGTAGMVPATPYSPFYMPMTPLTPMTPSRLVTREERKRAKKEEGRRLLTQEDMVVDEEDMWGEGY</sequence>
<feature type="chain" id="PRO_5034063784" evidence="3">
    <location>
        <begin position="25"/>
        <end position="599"/>
    </location>
</feature>
<feature type="compositionally biased region" description="Polar residues" evidence="1">
    <location>
        <begin position="400"/>
        <end position="416"/>
    </location>
</feature>
<keyword evidence="2" id="KW-0812">Transmembrane</keyword>
<dbReference type="OrthoDB" id="4524805at2759"/>
<feature type="compositionally biased region" description="Polar residues" evidence="1">
    <location>
        <begin position="478"/>
        <end position="489"/>
    </location>
</feature>
<evidence type="ECO:0000256" key="3">
    <source>
        <dbReference type="SAM" id="SignalP"/>
    </source>
</evidence>
<evidence type="ECO:0000313" key="5">
    <source>
        <dbReference type="Proteomes" id="UP000664169"/>
    </source>
</evidence>
<comment type="caution">
    <text evidence="4">The sequence shown here is derived from an EMBL/GenBank/DDBJ whole genome shotgun (WGS) entry which is preliminary data.</text>
</comment>
<feature type="compositionally biased region" description="Acidic residues" evidence="1">
    <location>
        <begin position="587"/>
        <end position="599"/>
    </location>
</feature>
<keyword evidence="2" id="KW-0472">Membrane</keyword>
<evidence type="ECO:0000256" key="2">
    <source>
        <dbReference type="SAM" id="Phobius"/>
    </source>
</evidence>
<dbReference type="Proteomes" id="UP000664169">
    <property type="component" value="Unassembled WGS sequence"/>
</dbReference>
<dbReference type="AlphaFoldDB" id="A0A8H3FKR4"/>
<keyword evidence="2" id="KW-1133">Transmembrane helix</keyword>
<feature type="compositionally biased region" description="Polar residues" evidence="1">
    <location>
        <begin position="427"/>
        <end position="436"/>
    </location>
</feature>
<feature type="compositionally biased region" description="Pro residues" evidence="1">
    <location>
        <begin position="199"/>
        <end position="210"/>
    </location>
</feature>
<feature type="compositionally biased region" description="Pro residues" evidence="1">
    <location>
        <begin position="327"/>
        <end position="336"/>
    </location>
</feature>